<dbReference type="InterPro" id="IPR011907">
    <property type="entry name" value="RNase_III"/>
</dbReference>
<dbReference type="EMBL" id="MN739752">
    <property type="protein sequence ID" value="QHT24951.1"/>
    <property type="molecule type" value="Genomic_DNA"/>
</dbReference>
<evidence type="ECO:0000256" key="6">
    <source>
        <dbReference type="SAM" id="MobiDB-lite"/>
    </source>
</evidence>
<sequence>MDSIIFSNQKLNQSSYNISLDVTPKVKNSGRQSKKSVEETHMKDEDNSDEKKINPYNFNNRFIKKSEIENILRRYGIFQTIHNLSLYQQAFTHDSYCWDHANQIMNRDSVQIVDKPEGSIELQDASYQRLEFLGDRVINLIISLYLFQRYPTQNEGFLTKIYSKIVDCKGLAKLARKVNFGQYLLVSRHLDEKNNARDKDNILEDSFEAFIGALFYDFNTKLNGFGYLTSSEFNSGPGFQICQKFILNLIEDEETGIDFVELISKDSNYKQMINTYFQKFNIKAKYQTTRNENIYIMENGQIIFGSEVEDPPTDFAFTDRIWWIQLKDNTGKIYSDSVGRDKQQTEQLAARKALLSLGRLETRQDHDFDDPELDKWLVVFNEKLNNGVIKHIYLSEETSND</sequence>
<dbReference type="GO" id="GO:0003723">
    <property type="term" value="F:RNA binding"/>
    <property type="evidence" value="ECO:0007669"/>
    <property type="project" value="InterPro"/>
</dbReference>
<proteinExistence type="inferred from homology"/>
<feature type="region of interest" description="Disordered" evidence="6">
    <location>
        <begin position="22"/>
        <end position="52"/>
    </location>
</feature>
<feature type="domain" description="RNase III" evidence="7">
    <location>
        <begin position="68"/>
        <end position="219"/>
    </location>
</feature>
<feature type="compositionally biased region" description="Basic and acidic residues" evidence="6">
    <location>
        <begin position="35"/>
        <end position="52"/>
    </location>
</feature>
<evidence type="ECO:0000256" key="5">
    <source>
        <dbReference type="ARBA" id="ARBA00022842"/>
    </source>
</evidence>
<dbReference type="HAMAP" id="MF_00104">
    <property type="entry name" value="RNase_III"/>
    <property type="match status" value="1"/>
</dbReference>
<dbReference type="Gene3D" id="1.10.1520.10">
    <property type="entry name" value="Ribonuclease III domain"/>
    <property type="match status" value="1"/>
</dbReference>
<dbReference type="SUPFAM" id="SSF54768">
    <property type="entry name" value="dsRNA-binding domain-like"/>
    <property type="match status" value="1"/>
</dbReference>
<name>A0A6C0E8K0_9ZZZZ</name>
<accession>A0A6C0E8K0</accession>
<dbReference type="InterPro" id="IPR000999">
    <property type="entry name" value="RNase_III_dom"/>
</dbReference>
<dbReference type="Pfam" id="PF00636">
    <property type="entry name" value="Ribonuclease_3"/>
    <property type="match status" value="1"/>
</dbReference>
<dbReference type="SMART" id="SM00535">
    <property type="entry name" value="RIBOc"/>
    <property type="match status" value="1"/>
</dbReference>
<dbReference type="PROSITE" id="PS50142">
    <property type="entry name" value="RNASE_3_2"/>
    <property type="match status" value="1"/>
</dbReference>
<evidence type="ECO:0000256" key="4">
    <source>
        <dbReference type="ARBA" id="ARBA00022801"/>
    </source>
</evidence>
<organism evidence="8">
    <name type="scientific">viral metagenome</name>
    <dbReference type="NCBI Taxonomy" id="1070528"/>
    <lineage>
        <taxon>unclassified sequences</taxon>
        <taxon>metagenomes</taxon>
        <taxon>organismal metagenomes</taxon>
    </lineage>
</organism>
<keyword evidence="2" id="KW-0479">Metal-binding</keyword>
<dbReference type="GO" id="GO:0046872">
    <property type="term" value="F:metal ion binding"/>
    <property type="evidence" value="ECO:0007669"/>
    <property type="project" value="UniProtKB-KW"/>
</dbReference>
<evidence type="ECO:0000313" key="8">
    <source>
        <dbReference type="EMBL" id="QHT24951.1"/>
    </source>
</evidence>
<dbReference type="PANTHER" id="PTHR14950:SF37">
    <property type="entry name" value="ENDORIBONUCLEASE DICER"/>
    <property type="match status" value="1"/>
</dbReference>
<keyword evidence="1" id="KW-0540">Nuclease</keyword>
<dbReference type="GO" id="GO:0004525">
    <property type="term" value="F:ribonuclease III activity"/>
    <property type="evidence" value="ECO:0007669"/>
    <property type="project" value="InterPro"/>
</dbReference>
<evidence type="ECO:0000256" key="1">
    <source>
        <dbReference type="ARBA" id="ARBA00022722"/>
    </source>
</evidence>
<keyword evidence="5" id="KW-0460">Magnesium</keyword>
<evidence type="ECO:0000256" key="3">
    <source>
        <dbReference type="ARBA" id="ARBA00022759"/>
    </source>
</evidence>
<keyword evidence="4" id="KW-0378">Hydrolase</keyword>
<dbReference type="PANTHER" id="PTHR14950">
    <property type="entry name" value="DICER-RELATED"/>
    <property type="match status" value="1"/>
</dbReference>
<dbReference type="SUPFAM" id="SSF69065">
    <property type="entry name" value="RNase III domain-like"/>
    <property type="match status" value="1"/>
</dbReference>
<dbReference type="InterPro" id="IPR036389">
    <property type="entry name" value="RNase_III_sf"/>
</dbReference>
<evidence type="ECO:0000256" key="2">
    <source>
        <dbReference type="ARBA" id="ARBA00022723"/>
    </source>
</evidence>
<dbReference type="CDD" id="cd00593">
    <property type="entry name" value="RIBOc"/>
    <property type="match status" value="1"/>
</dbReference>
<evidence type="ECO:0000259" key="7">
    <source>
        <dbReference type="PROSITE" id="PS50142"/>
    </source>
</evidence>
<dbReference type="GO" id="GO:0006364">
    <property type="term" value="P:rRNA processing"/>
    <property type="evidence" value="ECO:0007669"/>
    <property type="project" value="InterPro"/>
</dbReference>
<protein>
    <recommendedName>
        <fullName evidence="7">RNase III domain-containing protein</fullName>
    </recommendedName>
</protein>
<reference evidence="8" key="1">
    <citation type="journal article" date="2020" name="Nature">
        <title>Giant virus diversity and host interactions through global metagenomics.</title>
        <authorList>
            <person name="Schulz F."/>
            <person name="Roux S."/>
            <person name="Paez-Espino D."/>
            <person name="Jungbluth S."/>
            <person name="Walsh D.A."/>
            <person name="Denef V.J."/>
            <person name="McMahon K.D."/>
            <person name="Konstantinidis K.T."/>
            <person name="Eloe-Fadrosh E.A."/>
            <person name="Kyrpides N.C."/>
            <person name="Woyke T."/>
        </authorList>
    </citation>
    <scope>NUCLEOTIDE SEQUENCE</scope>
    <source>
        <strain evidence="8">GVMAG-M-3300023179-150</strain>
    </source>
</reference>
<dbReference type="PROSITE" id="PS00517">
    <property type="entry name" value="RNASE_3_1"/>
    <property type="match status" value="1"/>
</dbReference>
<dbReference type="AlphaFoldDB" id="A0A6C0E8K0"/>
<keyword evidence="3" id="KW-0255">Endonuclease</keyword>